<evidence type="ECO:0000313" key="4">
    <source>
        <dbReference type="WBParaSite" id="HPBE_0001515101-mRNA-1"/>
    </source>
</evidence>
<sequence length="214" mass="23675">MLDDESTGSVVQLQGTDPVVFRTILKFLYSAKVELSAFNVDELLAILHLSHEYRLTKIHQAVADYIKAKLNNIGNFFTILRTSSLLLLEELTESCLKFADEHAPQVLAAQATPVEMLIKSLILKNCLRLHLMSPKELFTTVRSSALFVANWPRFEVFINDAMERKSQGISTGFRGLLLPDENVATVRLGAAVLAGACTQTLLNDGRGPVDPALY</sequence>
<dbReference type="GO" id="GO:0048512">
    <property type="term" value="P:circadian behavior"/>
    <property type="evidence" value="ECO:0007669"/>
    <property type="project" value="TreeGrafter"/>
</dbReference>
<organism evidence="3 4">
    <name type="scientific">Heligmosomoides polygyrus</name>
    <name type="common">Parasitic roundworm</name>
    <dbReference type="NCBI Taxonomy" id="6339"/>
    <lineage>
        <taxon>Eukaryota</taxon>
        <taxon>Metazoa</taxon>
        <taxon>Ecdysozoa</taxon>
        <taxon>Nematoda</taxon>
        <taxon>Chromadorea</taxon>
        <taxon>Rhabditida</taxon>
        <taxon>Rhabditina</taxon>
        <taxon>Rhabditomorpha</taxon>
        <taxon>Strongyloidea</taxon>
        <taxon>Heligmosomidae</taxon>
        <taxon>Heligmosomoides</taxon>
    </lineage>
</organism>
<name>A0A183G1Q3_HELPZ</name>
<dbReference type="Gene3D" id="3.30.710.10">
    <property type="entry name" value="Potassium Channel Kv1.1, Chain A"/>
    <property type="match status" value="1"/>
</dbReference>
<dbReference type="GO" id="GO:0050804">
    <property type="term" value="P:modulation of chemical synaptic transmission"/>
    <property type="evidence" value="ECO:0007669"/>
    <property type="project" value="TreeGrafter"/>
</dbReference>
<dbReference type="InterPro" id="IPR000210">
    <property type="entry name" value="BTB/POZ_dom"/>
</dbReference>
<accession>A0A3P8DMJ8</accession>
<proteinExistence type="predicted"/>
<dbReference type="OrthoDB" id="5834576at2759"/>
<dbReference type="PANTHER" id="PTHR46306">
    <property type="entry name" value="BTB/POZ DOMAIN-CONTAINING PROTEIN 9"/>
    <property type="match status" value="1"/>
</dbReference>
<reference evidence="2 3" key="1">
    <citation type="submission" date="2018-11" db="EMBL/GenBank/DDBJ databases">
        <authorList>
            <consortium name="Pathogen Informatics"/>
        </authorList>
    </citation>
    <scope>NUCLEOTIDE SEQUENCE [LARGE SCALE GENOMIC DNA]</scope>
</reference>
<dbReference type="Pfam" id="PF00651">
    <property type="entry name" value="BTB"/>
    <property type="match status" value="1"/>
</dbReference>
<reference evidence="4" key="2">
    <citation type="submission" date="2019-09" db="UniProtKB">
        <authorList>
            <consortium name="WormBaseParasite"/>
        </authorList>
    </citation>
    <scope>IDENTIFICATION</scope>
</reference>
<feature type="domain" description="BTB" evidence="1">
    <location>
        <begin position="5"/>
        <end position="69"/>
    </location>
</feature>
<accession>A0A183G1Q3</accession>
<evidence type="ECO:0000313" key="2">
    <source>
        <dbReference type="EMBL" id="VDP01919.1"/>
    </source>
</evidence>
<dbReference type="SUPFAM" id="SSF54695">
    <property type="entry name" value="POZ domain"/>
    <property type="match status" value="1"/>
</dbReference>
<dbReference type="InterPro" id="IPR052407">
    <property type="entry name" value="BTB_POZ_domain_cont_9"/>
</dbReference>
<dbReference type="GO" id="GO:0008344">
    <property type="term" value="P:adult locomotory behavior"/>
    <property type="evidence" value="ECO:0007669"/>
    <property type="project" value="TreeGrafter"/>
</dbReference>
<dbReference type="InterPro" id="IPR011333">
    <property type="entry name" value="SKP1/BTB/POZ_sf"/>
</dbReference>
<evidence type="ECO:0000313" key="3">
    <source>
        <dbReference type="Proteomes" id="UP000050761"/>
    </source>
</evidence>
<dbReference type="WBParaSite" id="HPBE_0001515101-mRNA-1">
    <property type="protein sequence ID" value="HPBE_0001515101-mRNA-1"/>
    <property type="gene ID" value="HPBE_0001515101"/>
</dbReference>
<dbReference type="EMBL" id="UZAH01028715">
    <property type="protein sequence ID" value="VDP01919.1"/>
    <property type="molecule type" value="Genomic_DNA"/>
</dbReference>
<gene>
    <name evidence="2" type="ORF">HPBE_LOCUS15150</name>
</gene>
<dbReference type="Proteomes" id="UP000050761">
    <property type="component" value="Unassembled WGS sequence"/>
</dbReference>
<keyword evidence="3" id="KW-1185">Reference proteome</keyword>
<dbReference type="PANTHER" id="PTHR46306:SF1">
    <property type="entry name" value="BTB_POZ DOMAIN-CONTAINING PROTEIN 9"/>
    <property type="match status" value="1"/>
</dbReference>
<dbReference type="AlphaFoldDB" id="A0A183G1Q3"/>
<dbReference type="GO" id="GO:0005737">
    <property type="term" value="C:cytoplasm"/>
    <property type="evidence" value="ECO:0007669"/>
    <property type="project" value="TreeGrafter"/>
</dbReference>
<evidence type="ECO:0000259" key="1">
    <source>
        <dbReference type="Pfam" id="PF00651"/>
    </source>
</evidence>
<protein>
    <submittedName>
        <fullName evidence="4">BTB domain-containing protein</fullName>
    </submittedName>
</protein>